<dbReference type="GeneID" id="2894524"/>
<feature type="compositionally biased region" description="Acidic residues" evidence="1">
    <location>
        <begin position="42"/>
        <end position="52"/>
    </location>
</feature>
<dbReference type="KEGG" id="kla:KLLA0_E18415g"/>
<sequence>MFGFSSFDVIKPYIEGMFQDRRNPEERLLEPGVIPAGNTTVDSDDTAVDENDGGIVPTSDIVVVDEEPDNADDSGVHDIELNDEEDLEDDINDFRLTERVKDYDSQAALDSEQEIHDKMQEGLLRAQTEDLAISDEPPLFRMQKSSDAHNISWSAEVIRIDKLHEPIRQKTRIQLSAVNKQTSFMRTQLESLFNKPISDRELGALAWLLGFWLGDGYRRCSMFALNKEDHDVN</sequence>
<organism evidence="2 3">
    <name type="scientific">Kluyveromyces lactis (strain ATCC 8585 / CBS 2359 / DSM 70799 / NBRC 1267 / NRRL Y-1140 / WM37)</name>
    <name type="common">Yeast</name>
    <name type="synonym">Candida sphaerica</name>
    <dbReference type="NCBI Taxonomy" id="284590"/>
    <lineage>
        <taxon>Eukaryota</taxon>
        <taxon>Fungi</taxon>
        <taxon>Dikarya</taxon>
        <taxon>Ascomycota</taxon>
        <taxon>Saccharomycotina</taxon>
        <taxon>Saccharomycetes</taxon>
        <taxon>Saccharomycetales</taxon>
        <taxon>Saccharomycetaceae</taxon>
        <taxon>Kluyveromyces</taxon>
    </lineage>
</organism>
<evidence type="ECO:0000313" key="2">
    <source>
        <dbReference type="EMBL" id="CAG99868.1"/>
    </source>
</evidence>
<evidence type="ECO:0000313" key="3">
    <source>
        <dbReference type="Proteomes" id="UP000000598"/>
    </source>
</evidence>
<feature type="region of interest" description="Disordered" evidence="1">
    <location>
        <begin position="32"/>
        <end position="53"/>
    </location>
</feature>
<name>Q6CMQ8_KLULA</name>
<proteinExistence type="predicted"/>
<accession>Q6CMQ8</accession>
<dbReference type="InterPro" id="IPR027434">
    <property type="entry name" value="Homing_endonucl"/>
</dbReference>
<keyword evidence="3" id="KW-1185">Reference proteome</keyword>
<evidence type="ECO:0000256" key="1">
    <source>
        <dbReference type="SAM" id="MobiDB-lite"/>
    </source>
</evidence>
<dbReference type="AlphaFoldDB" id="Q6CMQ8"/>
<dbReference type="RefSeq" id="XP_454781.1">
    <property type="nucleotide sequence ID" value="XM_454781.1"/>
</dbReference>
<reference evidence="2 3" key="1">
    <citation type="journal article" date="2004" name="Nature">
        <title>Genome evolution in yeasts.</title>
        <authorList>
            <consortium name="Genolevures"/>
            <person name="Dujon B."/>
            <person name="Sherman D."/>
            <person name="Fischer G."/>
            <person name="Durrens P."/>
            <person name="Casaregola S."/>
            <person name="Lafontaine I."/>
            <person name="de Montigny J."/>
            <person name="Marck C."/>
            <person name="Neuveglise C."/>
            <person name="Talla E."/>
            <person name="Goffard N."/>
            <person name="Frangeul L."/>
            <person name="Aigle M."/>
            <person name="Anthouard V."/>
            <person name="Babour A."/>
            <person name="Barbe V."/>
            <person name="Barnay S."/>
            <person name="Blanchin S."/>
            <person name="Beckerich J.M."/>
            <person name="Beyne E."/>
            <person name="Bleykasten C."/>
            <person name="Boisrame A."/>
            <person name="Boyer J."/>
            <person name="Cattolico L."/>
            <person name="Confanioleri F."/>
            <person name="de Daruvar A."/>
            <person name="Despons L."/>
            <person name="Fabre E."/>
            <person name="Fairhead C."/>
            <person name="Ferry-Dumazet H."/>
            <person name="Groppi A."/>
            <person name="Hantraye F."/>
            <person name="Hennequin C."/>
            <person name="Jauniaux N."/>
            <person name="Joyet P."/>
            <person name="Kachouri R."/>
            <person name="Kerrest A."/>
            <person name="Koszul R."/>
            <person name="Lemaire M."/>
            <person name="Lesur I."/>
            <person name="Ma L."/>
            <person name="Muller H."/>
            <person name="Nicaud J.M."/>
            <person name="Nikolski M."/>
            <person name="Oztas S."/>
            <person name="Ozier-Kalogeropoulos O."/>
            <person name="Pellenz S."/>
            <person name="Potier S."/>
            <person name="Richard G.F."/>
            <person name="Straub M.L."/>
            <person name="Suleau A."/>
            <person name="Swennene D."/>
            <person name="Tekaia F."/>
            <person name="Wesolowski-Louvel M."/>
            <person name="Westhof E."/>
            <person name="Wirth B."/>
            <person name="Zeniou-Meyer M."/>
            <person name="Zivanovic I."/>
            <person name="Bolotin-Fukuhara M."/>
            <person name="Thierry A."/>
            <person name="Bouchier C."/>
            <person name="Caudron B."/>
            <person name="Scarpelli C."/>
            <person name="Gaillardin C."/>
            <person name="Weissenbach J."/>
            <person name="Wincker P."/>
            <person name="Souciet J.L."/>
        </authorList>
    </citation>
    <scope>NUCLEOTIDE SEQUENCE [LARGE SCALE GENOMIC DNA]</scope>
    <source>
        <strain evidence="3">ATCC 8585 / CBS 2359 / DSM 70799 / NBRC 1267 / NRRL Y-1140 / WM37</strain>
    </source>
</reference>
<protein>
    <submittedName>
        <fullName evidence="2">KLLA0E18415p</fullName>
    </submittedName>
</protein>
<dbReference type="Gene3D" id="3.10.28.10">
    <property type="entry name" value="Homing endonucleases"/>
    <property type="match status" value="1"/>
</dbReference>
<gene>
    <name evidence="2" type="ORF">KLLA0_E18415g</name>
</gene>
<dbReference type="EMBL" id="CR382125">
    <property type="protein sequence ID" value="CAG99868.1"/>
    <property type="molecule type" value="Genomic_DNA"/>
</dbReference>
<dbReference type="InParanoid" id="Q6CMQ8"/>
<dbReference type="PaxDb" id="284590-Q6CMQ8"/>
<dbReference type="Proteomes" id="UP000000598">
    <property type="component" value="Chromosome E"/>
</dbReference>
<dbReference type="HOGENOM" id="CLU_1190069_0_0_1"/>
<dbReference type="SUPFAM" id="SSF55608">
    <property type="entry name" value="Homing endonucleases"/>
    <property type="match status" value="1"/>
</dbReference>